<dbReference type="Proteomes" id="UP000091918">
    <property type="component" value="Unassembled WGS sequence"/>
</dbReference>
<comment type="caution">
    <text evidence="1">The sequence shown here is derived from an EMBL/GenBank/DDBJ whole genome shotgun (WGS) entry which is preliminary data.</text>
</comment>
<dbReference type="AlphaFoldDB" id="A0A1B7P767"/>
<evidence type="ECO:0000313" key="1">
    <source>
        <dbReference type="EMBL" id="OAX84828.1"/>
    </source>
</evidence>
<gene>
    <name evidence="1" type="ORF">ACJ72_00788</name>
</gene>
<organism evidence="1 2">
    <name type="scientific">Emergomyces africanus</name>
    <dbReference type="NCBI Taxonomy" id="1955775"/>
    <lineage>
        <taxon>Eukaryota</taxon>
        <taxon>Fungi</taxon>
        <taxon>Dikarya</taxon>
        <taxon>Ascomycota</taxon>
        <taxon>Pezizomycotina</taxon>
        <taxon>Eurotiomycetes</taxon>
        <taxon>Eurotiomycetidae</taxon>
        <taxon>Onygenales</taxon>
        <taxon>Ajellomycetaceae</taxon>
        <taxon>Emergomyces</taxon>
    </lineage>
</organism>
<keyword evidence="2" id="KW-1185">Reference proteome</keyword>
<name>A0A1B7P767_9EURO</name>
<protein>
    <submittedName>
        <fullName evidence="1">Uncharacterized protein</fullName>
    </submittedName>
</protein>
<dbReference type="EMBL" id="LGUA01000046">
    <property type="protein sequence ID" value="OAX84828.1"/>
    <property type="molecule type" value="Genomic_DNA"/>
</dbReference>
<sequence>MQPGHGKELQNFVEVFQSPVVTTRSQEHTQAISRLRATTADNDQPFVGICLNSLSAPPNGWPSIPDIASMSFPNKIELQPPTDSPG</sequence>
<accession>A0A1B7P767</accession>
<evidence type="ECO:0000313" key="2">
    <source>
        <dbReference type="Proteomes" id="UP000091918"/>
    </source>
</evidence>
<proteinExistence type="predicted"/>
<dbReference type="OrthoDB" id="10253869at2759"/>
<reference evidence="1 2" key="1">
    <citation type="submission" date="2015-07" db="EMBL/GenBank/DDBJ databases">
        <title>Emmonsia species relationships and genome sequence.</title>
        <authorList>
            <person name="Cuomo C.A."/>
            <person name="Schwartz I.S."/>
            <person name="Kenyon C."/>
            <person name="de Hoog G.S."/>
            <person name="Govender N.P."/>
            <person name="Botha A."/>
            <person name="Moreno L."/>
            <person name="de Vries M."/>
            <person name="Munoz J.F."/>
            <person name="Stielow J.B."/>
        </authorList>
    </citation>
    <scope>NUCLEOTIDE SEQUENCE [LARGE SCALE GENOMIC DNA]</scope>
    <source>
        <strain evidence="1 2">CBS 136260</strain>
    </source>
</reference>